<keyword evidence="2" id="KW-1185">Reference proteome</keyword>
<dbReference type="Pfam" id="PF06199">
    <property type="entry name" value="Phage_tail_2"/>
    <property type="match status" value="1"/>
</dbReference>
<evidence type="ECO:0000313" key="2">
    <source>
        <dbReference type="Proteomes" id="UP001424459"/>
    </source>
</evidence>
<evidence type="ECO:0000313" key="1">
    <source>
        <dbReference type="EMBL" id="GAA4026913.1"/>
    </source>
</evidence>
<dbReference type="PRINTS" id="PR01996">
    <property type="entry name" value="MTP1FAMILY"/>
</dbReference>
<protein>
    <submittedName>
        <fullName evidence="1">Uncharacterized protein</fullName>
    </submittedName>
</protein>
<dbReference type="EMBL" id="BAABBR010000001">
    <property type="protein sequence ID" value="GAA4026913.1"/>
    <property type="molecule type" value="Genomic_DNA"/>
</dbReference>
<dbReference type="InterPro" id="IPR022344">
    <property type="entry name" value="GTA_major-tail"/>
</dbReference>
<accession>A0ABP7TJ13</accession>
<reference evidence="2" key="1">
    <citation type="journal article" date="2019" name="Int. J. Syst. Evol. Microbiol.">
        <title>The Global Catalogue of Microorganisms (GCM) 10K type strain sequencing project: providing services to taxonomists for standard genome sequencing and annotation.</title>
        <authorList>
            <consortium name="The Broad Institute Genomics Platform"/>
            <consortium name="The Broad Institute Genome Sequencing Center for Infectious Disease"/>
            <person name="Wu L."/>
            <person name="Ma J."/>
        </authorList>
    </citation>
    <scope>NUCLEOTIDE SEQUENCE [LARGE SCALE GENOMIC DNA]</scope>
    <source>
        <strain evidence="2">JCM 17564</strain>
    </source>
</reference>
<organism evidence="1 2">
    <name type="scientific">Sphingomonas rosea</name>
    <dbReference type="NCBI Taxonomy" id="335605"/>
    <lineage>
        <taxon>Bacteria</taxon>
        <taxon>Pseudomonadati</taxon>
        <taxon>Pseudomonadota</taxon>
        <taxon>Alphaproteobacteria</taxon>
        <taxon>Sphingomonadales</taxon>
        <taxon>Sphingomonadaceae</taxon>
        <taxon>Sphingomonas</taxon>
    </lineage>
</organism>
<dbReference type="RefSeq" id="WP_344695087.1">
    <property type="nucleotide sequence ID" value="NZ_BAABBR010000001.1"/>
</dbReference>
<comment type="caution">
    <text evidence="1">The sequence shown here is derived from an EMBL/GenBank/DDBJ whole genome shotgun (WGS) entry which is preliminary data.</text>
</comment>
<sequence>MSEVSTPSAIFLADADGSWSPVAGLLVSKWRLFRELVDVTRSDDQGWRRLLPSAGVQAFDVEGEGVGVDPVTLGQLQEVAVAGSKVSFKIRLEPALTITGDFIIGAFEVRGEVDEEVTFAFVLNSAGPVLPSLETA</sequence>
<name>A0ABP7TJ13_9SPHN</name>
<dbReference type="Proteomes" id="UP001424459">
    <property type="component" value="Unassembled WGS sequence"/>
</dbReference>
<proteinExistence type="predicted"/>
<dbReference type="InterPro" id="IPR011855">
    <property type="entry name" value="Phgtail_TP901_1"/>
</dbReference>
<gene>
    <name evidence="1" type="ORF">GCM10022281_01920</name>
</gene>